<dbReference type="InterPro" id="IPR007159">
    <property type="entry name" value="SpoVT-AbrB_dom"/>
</dbReference>
<evidence type="ECO:0000259" key="2">
    <source>
        <dbReference type="PROSITE" id="PS51740"/>
    </source>
</evidence>
<proteinExistence type="predicted"/>
<keyword evidence="1" id="KW-0238">DNA-binding</keyword>
<dbReference type="EMBL" id="JAUSUW010000001">
    <property type="protein sequence ID" value="MDQ0419003.1"/>
    <property type="molecule type" value="Genomic_DNA"/>
</dbReference>
<dbReference type="NCBIfam" id="TIGR01439">
    <property type="entry name" value="lp_hng_hel_AbrB"/>
    <property type="match status" value="1"/>
</dbReference>
<dbReference type="SMART" id="SM00966">
    <property type="entry name" value="SpoVT_AbrB"/>
    <property type="match status" value="1"/>
</dbReference>
<gene>
    <name evidence="3" type="ORF">J2045_000013</name>
</gene>
<dbReference type="PANTHER" id="PTHR34860">
    <property type="entry name" value="REPRESSOR-LIKE PROTEIN SSO7C3"/>
    <property type="match status" value="1"/>
</dbReference>
<accession>A0ABU0G1N5</accession>
<dbReference type="Gene3D" id="2.10.260.10">
    <property type="match status" value="1"/>
</dbReference>
<feature type="domain" description="SpoVT-AbrB" evidence="2">
    <location>
        <begin position="1"/>
        <end position="44"/>
    </location>
</feature>
<dbReference type="Proteomes" id="UP001238496">
    <property type="component" value="Unassembled WGS sequence"/>
</dbReference>
<organism evidence="3 4">
    <name type="scientific">Peteryoungia aggregata LMG 23059</name>
    <dbReference type="NCBI Taxonomy" id="1368425"/>
    <lineage>
        <taxon>Bacteria</taxon>
        <taxon>Pseudomonadati</taxon>
        <taxon>Pseudomonadota</taxon>
        <taxon>Alphaproteobacteria</taxon>
        <taxon>Hyphomicrobiales</taxon>
        <taxon>Rhizobiaceae</taxon>
        <taxon>Peteryoungia</taxon>
    </lineage>
</organism>
<dbReference type="InterPro" id="IPR052975">
    <property type="entry name" value="Repressor-like_regulatory"/>
</dbReference>
<comment type="caution">
    <text evidence="3">The sequence shown here is derived from an EMBL/GenBank/DDBJ whole genome shotgun (WGS) entry which is preliminary data.</text>
</comment>
<evidence type="ECO:0000313" key="4">
    <source>
        <dbReference type="Proteomes" id="UP001238496"/>
    </source>
</evidence>
<dbReference type="RefSeq" id="WP_166600906.1">
    <property type="nucleotide sequence ID" value="NZ_JAUSUW010000001.1"/>
</dbReference>
<dbReference type="Pfam" id="PF04014">
    <property type="entry name" value="MazE_antitoxin"/>
    <property type="match status" value="1"/>
</dbReference>
<evidence type="ECO:0000313" key="3">
    <source>
        <dbReference type="EMBL" id="MDQ0419003.1"/>
    </source>
</evidence>
<evidence type="ECO:0000256" key="1">
    <source>
        <dbReference type="PROSITE-ProRule" id="PRU01076"/>
    </source>
</evidence>
<dbReference type="SUPFAM" id="SSF89447">
    <property type="entry name" value="AbrB/MazE/MraZ-like"/>
    <property type="match status" value="1"/>
</dbReference>
<dbReference type="PROSITE" id="PS51740">
    <property type="entry name" value="SPOVT_ABRB"/>
    <property type="match status" value="1"/>
</dbReference>
<dbReference type="InterPro" id="IPR037914">
    <property type="entry name" value="SpoVT-AbrB_sf"/>
</dbReference>
<protein>
    <submittedName>
        <fullName evidence="3">AbrB family looped-hinge helix DNA binding protein</fullName>
    </submittedName>
</protein>
<sequence length="86" mass="9672">MRVTEKGQVTIPKDIRDRLDIKPGSEVEFVVAEEGVMLVKNGDAADAFKDFDAWARSVQGTFDTAGMTADEYVDWLRGPRDDLDRH</sequence>
<reference evidence="3 4" key="1">
    <citation type="submission" date="2023-07" db="EMBL/GenBank/DDBJ databases">
        <title>Genomic Encyclopedia of Type Strains, Phase IV (KMG-IV): sequencing the most valuable type-strain genomes for metagenomic binning, comparative biology and taxonomic classification.</title>
        <authorList>
            <person name="Goeker M."/>
        </authorList>
    </citation>
    <scope>NUCLEOTIDE SEQUENCE [LARGE SCALE GENOMIC DNA]</scope>
    <source>
        <strain evidence="3 4">DSM 1111</strain>
    </source>
</reference>
<keyword evidence="4" id="KW-1185">Reference proteome</keyword>
<name>A0ABU0G1N5_9HYPH</name>
<dbReference type="PANTHER" id="PTHR34860:SF6">
    <property type="entry name" value="REPRESSOR-LIKE PROTEIN SSO7C3"/>
    <property type="match status" value="1"/>
</dbReference>